<evidence type="ECO:0008006" key="4">
    <source>
        <dbReference type="Google" id="ProtNLM"/>
    </source>
</evidence>
<dbReference type="OrthoDB" id="1932754at2759"/>
<evidence type="ECO:0000313" key="3">
    <source>
        <dbReference type="Proteomes" id="UP001153076"/>
    </source>
</evidence>
<organism evidence="2 3">
    <name type="scientific">Carnegiea gigantea</name>
    <dbReference type="NCBI Taxonomy" id="171969"/>
    <lineage>
        <taxon>Eukaryota</taxon>
        <taxon>Viridiplantae</taxon>
        <taxon>Streptophyta</taxon>
        <taxon>Embryophyta</taxon>
        <taxon>Tracheophyta</taxon>
        <taxon>Spermatophyta</taxon>
        <taxon>Magnoliopsida</taxon>
        <taxon>eudicotyledons</taxon>
        <taxon>Gunneridae</taxon>
        <taxon>Pentapetalae</taxon>
        <taxon>Caryophyllales</taxon>
        <taxon>Cactineae</taxon>
        <taxon>Cactaceae</taxon>
        <taxon>Cactoideae</taxon>
        <taxon>Echinocereeae</taxon>
        <taxon>Carnegiea</taxon>
    </lineage>
</organism>
<accession>A0A9Q1JTQ0</accession>
<dbReference type="Proteomes" id="UP001153076">
    <property type="component" value="Unassembled WGS sequence"/>
</dbReference>
<feature type="region of interest" description="Disordered" evidence="1">
    <location>
        <begin position="214"/>
        <end position="271"/>
    </location>
</feature>
<evidence type="ECO:0000313" key="2">
    <source>
        <dbReference type="EMBL" id="KAJ8431021.1"/>
    </source>
</evidence>
<protein>
    <recommendedName>
        <fullName evidence="4">Transposase</fullName>
    </recommendedName>
</protein>
<keyword evidence="3" id="KW-1185">Reference proteome</keyword>
<comment type="caution">
    <text evidence="2">The sequence shown here is derived from an EMBL/GenBank/DDBJ whole genome shotgun (WGS) entry which is preliminary data.</text>
</comment>
<sequence>MNSYKALGPNHLNTFFYQKHWAITGDDVVAIVLSILEDLASYSGVEEDRVLAVYYEGAMFAISNVDLDRYQMIELHRDVYVEGRKCGVDVPEYVGFVFCPSGSNRKLPLESDEDWRNLVSLWECNDGKIPIYMLALHTPSMDTISPLPSQPLSSIHHELEATQPELQLPNLSVGMSAYLFSQTISTSQPEVPSLDAINVGLGGLEAYDLRDLSQPRGEFGEGSSNGDGDNDSDESVDPDFNVLDVQEGDGEEGCSESLVDSAENDSNDGSDVNGFENVDAWDEIPRHIDAEGEDDDGNPTKNLWNKMYENGNMWVRNSDGKVSIVVGDMFVDKDQWSKVIRDYAIQESFSLQRIKNDRFRHIAVCKENKIASHLWVAEQLVTNFKANPSMDAGNMQKLIMERSGVSVPRHTCHRAKKLLKSWGLVKAFEDIFPECKRRICDVHYYRNFSTEYPGLTHTSVSSLFTLTHVFSNTYSGHCC</sequence>
<gene>
    <name evidence="2" type="ORF">Cgig2_003836</name>
</gene>
<proteinExistence type="predicted"/>
<dbReference type="AlphaFoldDB" id="A0A9Q1JTQ0"/>
<evidence type="ECO:0000256" key="1">
    <source>
        <dbReference type="SAM" id="MobiDB-lite"/>
    </source>
</evidence>
<feature type="compositionally biased region" description="Acidic residues" evidence="1">
    <location>
        <begin position="228"/>
        <end position="237"/>
    </location>
</feature>
<dbReference type="EMBL" id="JAKOGI010000731">
    <property type="protein sequence ID" value="KAJ8431021.1"/>
    <property type="molecule type" value="Genomic_DNA"/>
</dbReference>
<reference evidence="2" key="1">
    <citation type="submission" date="2022-04" db="EMBL/GenBank/DDBJ databases">
        <title>Carnegiea gigantea Genome sequencing and assembly v2.</title>
        <authorList>
            <person name="Copetti D."/>
            <person name="Sanderson M.J."/>
            <person name="Burquez A."/>
            <person name="Wojciechowski M.F."/>
        </authorList>
    </citation>
    <scope>NUCLEOTIDE SEQUENCE</scope>
    <source>
        <strain evidence="2">SGP5-SGP5p</strain>
        <tissue evidence="2">Aerial part</tissue>
    </source>
</reference>
<name>A0A9Q1JTQ0_9CARY</name>